<evidence type="ECO:0000259" key="2">
    <source>
        <dbReference type="Pfam" id="PF14317"/>
    </source>
</evidence>
<evidence type="ECO:0000256" key="1">
    <source>
        <dbReference type="SAM" id="Phobius"/>
    </source>
</evidence>
<gene>
    <name evidence="3" type="ORF">SAMN02982927_02917</name>
</gene>
<dbReference type="Proteomes" id="UP000198752">
    <property type="component" value="Unassembled WGS sequence"/>
</dbReference>
<evidence type="ECO:0000313" key="4">
    <source>
        <dbReference type="Proteomes" id="UP000198752"/>
    </source>
</evidence>
<protein>
    <submittedName>
        <fullName evidence="3">YcxB-like protein</fullName>
    </submittedName>
</protein>
<organism evidence="3 4">
    <name type="scientific">Sporolactobacillus nakayamae</name>
    <dbReference type="NCBI Taxonomy" id="269670"/>
    <lineage>
        <taxon>Bacteria</taxon>
        <taxon>Bacillati</taxon>
        <taxon>Bacillota</taxon>
        <taxon>Bacilli</taxon>
        <taxon>Bacillales</taxon>
        <taxon>Sporolactobacillaceae</taxon>
        <taxon>Sporolactobacillus</taxon>
    </lineage>
</organism>
<keyword evidence="1" id="KW-0812">Transmembrane</keyword>
<feature type="domain" description="YcxB-like C-terminal" evidence="2">
    <location>
        <begin position="108"/>
        <end position="169"/>
    </location>
</feature>
<accession>A0A1I2V1X5</accession>
<keyword evidence="1" id="KW-0472">Membrane</keyword>
<proteinExistence type="predicted"/>
<feature type="transmembrane region" description="Helical" evidence="1">
    <location>
        <begin position="61"/>
        <end position="81"/>
    </location>
</feature>
<dbReference type="EMBL" id="FOOY01000024">
    <property type="protein sequence ID" value="SFG83378.1"/>
    <property type="molecule type" value="Genomic_DNA"/>
</dbReference>
<evidence type="ECO:0000313" key="3">
    <source>
        <dbReference type="EMBL" id="SFG83378.1"/>
    </source>
</evidence>
<keyword evidence="1" id="KW-1133">Transmembrane helix</keyword>
<dbReference type="Pfam" id="PF14317">
    <property type="entry name" value="YcxB"/>
    <property type="match status" value="1"/>
</dbReference>
<name>A0A1I2V1X5_9BACL</name>
<reference evidence="4" key="1">
    <citation type="submission" date="2016-10" db="EMBL/GenBank/DDBJ databases">
        <authorList>
            <person name="Varghese N."/>
            <person name="Submissions S."/>
        </authorList>
    </citation>
    <scope>NUCLEOTIDE SEQUENCE [LARGE SCALE GENOMIC DNA]</scope>
    <source>
        <strain evidence="4">ATCC 700379</strain>
    </source>
</reference>
<feature type="transmembrane region" description="Helical" evidence="1">
    <location>
        <begin position="38"/>
        <end position="55"/>
    </location>
</feature>
<dbReference type="InterPro" id="IPR025588">
    <property type="entry name" value="YcxB-like_C"/>
</dbReference>
<dbReference type="AlphaFoldDB" id="A0A1I2V1X5"/>
<keyword evidence="4" id="KW-1185">Reference proteome</keyword>
<sequence length="177" mass="20655">MLQLDFHYQLTKEDYIAFNLNAYEHSLVMKRSLITTRLLALIFIIFPLIISQITGVFIASLFYFFCILAILWFFIIPKIFFRSVRRNLSKMIDEKMGDQLPMDERLEITEEGLIEGAGSNREYRSAWSGIVKISETDDYLYFYINPMAAIILPKSEIEAHDLGEQLKKIIPESVVKE</sequence>